<accession>A0A7M2Y712</accession>
<dbReference type="KEGG" id="kfa:Q73A0000_05635"/>
<name>A0A7M2Y712_9FLAO</name>
<gene>
    <name evidence="1" type="ORF">Q73A0000_05635</name>
</gene>
<dbReference type="RefSeq" id="WP_193813097.1">
    <property type="nucleotide sequence ID" value="NZ_CP040442.1"/>
</dbReference>
<protein>
    <submittedName>
        <fullName evidence="1">Uncharacterized protein</fullName>
    </submittedName>
</protein>
<reference evidence="1 2" key="1">
    <citation type="submission" date="2019-05" db="EMBL/GenBank/DDBJ databases">
        <title>Chryseobacterium sp. isolated from King George Island, maritime Antarctica.</title>
        <authorList>
            <person name="Peng X."/>
        </authorList>
    </citation>
    <scope>NUCLEOTIDE SEQUENCE [LARGE SCALE GENOMIC DNA]</scope>
    <source>
        <strain evidence="1 2">7-3A</strain>
    </source>
</reference>
<dbReference type="EMBL" id="CP040442">
    <property type="protein sequence ID" value="QOW09880.1"/>
    <property type="molecule type" value="Genomic_DNA"/>
</dbReference>
<evidence type="ECO:0000313" key="2">
    <source>
        <dbReference type="Proteomes" id="UP000594195"/>
    </source>
</evidence>
<evidence type="ECO:0000313" key="1">
    <source>
        <dbReference type="EMBL" id="QOW09880.1"/>
    </source>
</evidence>
<organism evidence="1 2">
    <name type="scientific">Kaistella flava</name>
    <name type="common">ex Peng et al. 2021</name>
    <dbReference type="NCBI Taxonomy" id="2038776"/>
    <lineage>
        <taxon>Bacteria</taxon>
        <taxon>Pseudomonadati</taxon>
        <taxon>Bacteroidota</taxon>
        <taxon>Flavobacteriia</taxon>
        <taxon>Flavobacteriales</taxon>
        <taxon>Weeksellaceae</taxon>
        <taxon>Chryseobacterium group</taxon>
        <taxon>Kaistella</taxon>
    </lineage>
</organism>
<proteinExistence type="predicted"/>
<dbReference type="AlphaFoldDB" id="A0A7M2Y712"/>
<dbReference type="Proteomes" id="UP000594195">
    <property type="component" value="Chromosome"/>
</dbReference>
<sequence length="119" mass="13704">MKIDKLKSEYLNLTKICAEIDYSDKKSVKRNNSAVKRMYIIMNLLSENNNETEILNFAELLTVDENKTNLWLAAQMLEKLNVDKKTEQKALKIIKKAAKGNGTEGMGFQSWLAEYKLKN</sequence>
<keyword evidence="2" id="KW-1185">Reference proteome</keyword>